<reference evidence="2" key="2">
    <citation type="journal article" date="2021" name="PeerJ">
        <title>Extensive microbial diversity within the chicken gut microbiome revealed by metagenomics and culture.</title>
        <authorList>
            <person name="Gilroy R."/>
            <person name="Ravi A."/>
            <person name="Getino M."/>
            <person name="Pursley I."/>
            <person name="Horton D.L."/>
            <person name="Alikhan N.F."/>
            <person name="Baker D."/>
            <person name="Gharbi K."/>
            <person name="Hall N."/>
            <person name="Watson M."/>
            <person name="Adriaenssens E.M."/>
            <person name="Foster-Nyarko E."/>
            <person name="Jarju S."/>
            <person name="Secka A."/>
            <person name="Antonio M."/>
            <person name="Oren A."/>
            <person name="Chaudhuri R.R."/>
            <person name="La Ragione R."/>
            <person name="Hildebrand F."/>
            <person name="Pallen M.J."/>
        </authorList>
    </citation>
    <scope>NUCLEOTIDE SEQUENCE</scope>
    <source>
        <strain evidence="2">CHK157-1446</strain>
    </source>
</reference>
<dbReference type="EMBL" id="DVIR01000046">
    <property type="protein sequence ID" value="HIS24757.1"/>
    <property type="molecule type" value="Genomic_DNA"/>
</dbReference>
<sequence length="79" mass="8645">MKKWKIVLIVAGAAAFAGMVVGAAIAIASFSKRKRLSAEYTEDEDYEPIPDMCDEDGESDKQSEQNEQNEQSTQSASDI</sequence>
<reference evidence="2" key="1">
    <citation type="submission" date="2020-10" db="EMBL/GenBank/DDBJ databases">
        <authorList>
            <person name="Gilroy R."/>
        </authorList>
    </citation>
    <scope>NUCLEOTIDE SEQUENCE</scope>
    <source>
        <strain evidence="2">CHK157-1446</strain>
    </source>
</reference>
<evidence type="ECO:0000256" key="1">
    <source>
        <dbReference type="SAM" id="MobiDB-lite"/>
    </source>
</evidence>
<organism evidence="2 3">
    <name type="scientific">Candidatus Faeciplasma gallinarum</name>
    <dbReference type="NCBI Taxonomy" id="2840799"/>
    <lineage>
        <taxon>Bacteria</taxon>
        <taxon>Bacillati</taxon>
        <taxon>Bacillota</taxon>
        <taxon>Clostridia</taxon>
        <taxon>Eubacteriales</taxon>
        <taxon>Oscillospiraceae</taxon>
        <taxon>Oscillospiraceae incertae sedis</taxon>
        <taxon>Candidatus Faeciplasma</taxon>
    </lineage>
</organism>
<name>A0A9D1EPM1_9FIRM</name>
<feature type="compositionally biased region" description="Acidic residues" evidence="1">
    <location>
        <begin position="40"/>
        <end position="58"/>
    </location>
</feature>
<feature type="compositionally biased region" description="Low complexity" evidence="1">
    <location>
        <begin position="65"/>
        <end position="79"/>
    </location>
</feature>
<evidence type="ECO:0000313" key="2">
    <source>
        <dbReference type="EMBL" id="HIS24757.1"/>
    </source>
</evidence>
<comment type="caution">
    <text evidence="2">The sequence shown here is derived from an EMBL/GenBank/DDBJ whole genome shotgun (WGS) entry which is preliminary data.</text>
</comment>
<evidence type="ECO:0000313" key="3">
    <source>
        <dbReference type="Proteomes" id="UP000823982"/>
    </source>
</evidence>
<accession>A0A9D1EPM1</accession>
<dbReference type="AlphaFoldDB" id="A0A9D1EPM1"/>
<feature type="region of interest" description="Disordered" evidence="1">
    <location>
        <begin position="36"/>
        <end position="79"/>
    </location>
</feature>
<protein>
    <submittedName>
        <fullName evidence="2">Uncharacterized protein</fullName>
    </submittedName>
</protein>
<dbReference type="Proteomes" id="UP000823982">
    <property type="component" value="Unassembled WGS sequence"/>
</dbReference>
<proteinExistence type="predicted"/>
<gene>
    <name evidence="2" type="ORF">IAD01_05065</name>
</gene>